<evidence type="ECO:0000256" key="1">
    <source>
        <dbReference type="SAM" id="SignalP"/>
    </source>
</evidence>
<feature type="signal peptide" evidence="1">
    <location>
        <begin position="1"/>
        <end position="25"/>
    </location>
</feature>
<sequence>MRFKLRALAGLAACMTALTVSGASANDFQPDCTDPGVNDYFRTEISRARLGNGDPLAEGVSLSLVGQMRPGTENGDKITCHAQIKVTVRDGSSALRATTVFLTISGGEVQSLDFVMAPNL</sequence>
<keyword evidence="3" id="KW-1185">Reference proteome</keyword>
<comment type="caution">
    <text evidence="2">The sequence shown here is derived from an EMBL/GenBank/DDBJ whole genome shotgun (WGS) entry which is preliminary data.</text>
</comment>
<evidence type="ECO:0000313" key="2">
    <source>
        <dbReference type="EMBL" id="MBJ3785250.1"/>
    </source>
</evidence>
<organism evidence="2 3">
    <name type="scientific">Devosia sediminis</name>
    <dbReference type="NCBI Taxonomy" id="2798801"/>
    <lineage>
        <taxon>Bacteria</taxon>
        <taxon>Pseudomonadati</taxon>
        <taxon>Pseudomonadota</taxon>
        <taxon>Alphaproteobacteria</taxon>
        <taxon>Hyphomicrobiales</taxon>
        <taxon>Devosiaceae</taxon>
        <taxon>Devosia</taxon>
    </lineage>
</organism>
<protein>
    <submittedName>
        <fullName evidence="2">Uncharacterized protein</fullName>
    </submittedName>
</protein>
<keyword evidence="1" id="KW-0732">Signal</keyword>
<evidence type="ECO:0000313" key="3">
    <source>
        <dbReference type="Proteomes" id="UP000602124"/>
    </source>
</evidence>
<dbReference type="Proteomes" id="UP000602124">
    <property type="component" value="Unassembled WGS sequence"/>
</dbReference>
<proteinExistence type="predicted"/>
<dbReference type="EMBL" id="JAEKMH010000002">
    <property type="protein sequence ID" value="MBJ3785250.1"/>
    <property type="molecule type" value="Genomic_DNA"/>
</dbReference>
<name>A0A934MLK2_9HYPH</name>
<accession>A0A934MLK2</accession>
<gene>
    <name evidence="2" type="ORF">JEQ47_10995</name>
</gene>
<dbReference type="AlphaFoldDB" id="A0A934MLK2"/>
<reference evidence="2" key="1">
    <citation type="submission" date="2020-12" db="EMBL/GenBank/DDBJ databases">
        <title>Devosia sp. MSA67 isolated from Mo River.</title>
        <authorList>
            <person name="Ma F."/>
            <person name="Zi Z."/>
        </authorList>
    </citation>
    <scope>NUCLEOTIDE SEQUENCE</scope>
    <source>
        <strain evidence="2">MSA67</strain>
    </source>
</reference>
<dbReference type="RefSeq" id="WP_198876441.1">
    <property type="nucleotide sequence ID" value="NZ_JAEKMH010000002.1"/>
</dbReference>
<feature type="chain" id="PRO_5038026453" evidence="1">
    <location>
        <begin position="26"/>
        <end position="120"/>
    </location>
</feature>